<keyword evidence="2" id="KW-0813">Transport</keyword>
<feature type="transmembrane region" description="Helical" evidence="9">
    <location>
        <begin position="226"/>
        <end position="251"/>
    </location>
</feature>
<evidence type="ECO:0000313" key="10">
    <source>
        <dbReference type="EMBL" id="ETW94492.1"/>
    </source>
</evidence>
<keyword evidence="11" id="KW-1185">Reference proteome</keyword>
<name>W4L8Y3_ENTF1</name>
<dbReference type="PANTHER" id="PTHR11795">
    <property type="entry name" value="BRANCHED-CHAIN AMINO ACID TRANSPORT SYSTEM PERMEASE PROTEIN LIVH"/>
    <property type="match status" value="1"/>
</dbReference>
<feature type="transmembrane region" description="Helical" evidence="9">
    <location>
        <begin position="103"/>
        <end position="122"/>
    </location>
</feature>
<accession>W4L8Y3</accession>
<evidence type="ECO:0000256" key="8">
    <source>
        <dbReference type="ARBA" id="ARBA00037998"/>
    </source>
</evidence>
<dbReference type="Proteomes" id="UP000019141">
    <property type="component" value="Unassembled WGS sequence"/>
</dbReference>
<comment type="similarity">
    <text evidence="8">Belongs to the binding-protein-dependent transport system permease family. LivHM subfamily.</text>
</comment>
<dbReference type="PANTHER" id="PTHR11795:SF445">
    <property type="entry name" value="AMINO ACID ABC TRANSPORTER PERMEASE PROTEIN"/>
    <property type="match status" value="1"/>
</dbReference>
<dbReference type="EMBL" id="AZHW01001059">
    <property type="protein sequence ID" value="ETW94492.1"/>
    <property type="molecule type" value="Genomic_DNA"/>
</dbReference>
<evidence type="ECO:0000256" key="2">
    <source>
        <dbReference type="ARBA" id="ARBA00022448"/>
    </source>
</evidence>
<comment type="subcellular location">
    <subcellularLocation>
        <location evidence="1">Cell membrane</location>
        <topology evidence="1">Multi-pass membrane protein</topology>
    </subcellularLocation>
</comment>
<dbReference type="InterPro" id="IPR052157">
    <property type="entry name" value="BCAA_transport_permease"/>
</dbReference>
<feature type="transmembrane region" description="Helical" evidence="9">
    <location>
        <begin position="198"/>
        <end position="220"/>
    </location>
</feature>
<dbReference type="GO" id="GO:0022857">
    <property type="term" value="F:transmembrane transporter activity"/>
    <property type="evidence" value="ECO:0007669"/>
    <property type="project" value="InterPro"/>
</dbReference>
<dbReference type="Pfam" id="PF02653">
    <property type="entry name" value="BPD_transp_2"/>
    <property type="match status" value="1"/>
</dbReference>
<organism evidence="10 11">
    <name type="scientific">Entotheonella factor</name>
    <dbReference type="NCBI Taxonomy" id="1429438"/>
    <lineage>
        <taxon>Bacteria</taxon>
        <taxon>Pseudomonadati</taxon>
        <taxon>Nitrospinota/Tectimicrobiota group</taxon>
        <taxon>Candidatus Tectimicrobiota</taxon>
        <taxon>Candidatus Entotheonellia</taxon>
        <taxon>Candidatus Entotheonellales</taxon>
        <taxon>Candidatus Entotheonellaceae</taxon>
        <taxon>Candidatus Entotheonella</taxon>
    </lineage>
</organism>
<dbReference type="GO" id="GO:0006865">
    <property type="term" value="P:amino acid transport"/>
    <property type="evidence" value="ECO:0007669"/>
    <property type="project" value="UniProtKB-KW"/>
</dbReference>
<evidence type="ECO:0000256" key="7">
    <source>
        <dbReference type="ARBA" id="ARBA00023136"/>
    </source>
</evidence>
<evidence type="ECO:0000256" key="1">
    <source>
        <dbReference type="ARBA" id="ARBA00004651"/>
    </source>
</evidence>
<keyword evidence="4 9" id="KW-0812">Transmembrane</keyword>
<evidence type="ECO:0000256" key="5">
    <source>
        <dbReference type="ARBA" id="ARBA00022970"/>
    </source>
</evidence>
<keyword evidence="3" id="KW-1003">Cell membrane</keyword>
<comment type="caution">
    <text evidence="10">The sequence shown here is derived from an EMBL/GenBank/DDBJ whole genome shotgun (WGS) entry which is preliminary data.</text>
</comment>
<keyword evidence="5" id="KW-0029">Amino-acid transport</keyword>
<dbReference type="GO" id="GO:0005886">
    <property type="term" value="C:plasma membrane"/>
    <property type="evidence" value="ECO:0007669"/>
    <property type="project" value="UniProtKB-SubCell"/>
</dbReference>
<gene>
    <name evidence="10" type="ORF">ETSY1_34610</name>
</gene>
<feature type="transmembrane region" description="Helical" evidence="9">
    <location>
        <begin position="7"/>
        <end position="34"/>
    </location>
</feature>
<dbReference type="CDD" id="cd06582">
    <property type="entry name" value="TM_PBP1_LivH_like"/>
    <property type="match status" value="1"/>
</dbReference>
<evidence type="ECO:0000256" key="4">
    <source>
        <dbReference type="ARBA" id="ARBA00022692"/>
    </source>
</evidence>
<reference evidence="10 11" key="1">
    <citation type="journal article" date="2014" name="Nature">
        <title>An environmental bacterial taxon with a large and distinct metabolic repertoire.</title>
        <authorList>
            <person name="Wilson M.C."/>
            <person name="Mori T."/>
            <person name="Ruckert C."/>
            <person name="Uria A.R."/>
            <person name="Helf M.J."/>
            <person name="Takada K."/>
            <person name="Gernert C."/>
            <person name="Steffens U.A."/>
            <person name="Heycke N."/>
            <person name="Schmitt S."/>
            <person name="Rinke C."/>
            <person name="Helfrich E.J."/>
            <person name="Brachmann A.O."/>
            <person name="Gurgui C."/>
            <person name="Wakimoto T."/>
            <person name="Kracht M."/>
            <person name="Crusemann M."/>
            <person name="Hentschel U."/>
            <person name="Abe I."/>
            <person name="Matsunaga S."/>
            <person name="Kalinowski J."/>
            <person name="Takeyama H."/>
            <person name="Piel J."/>
        </authorList>
    </citation>
    <scope>NUCLEOTIDE SEQUENCE [LARGE SCALE GENOMIC DNA]</scope>
    <source>
        <strain evidence="11">TSY1</strain>
    </source>
</reference>
<evidence type="ECO:0000313" key="11">
    <source>
        <dbReference type="Proteomes" id="UP000019141"/>
    </source>
</evidence>
<keyword evidence="6 9" id="KW-1133">Transmembrane helix</keyword>
<evidence type="ECO:0000256" key="9">
    <source>
        <dbReference type="SAM" id="Phobius"/>
    </source>
</evidence>
<protein>
    <recommendedName>
        <fullName evidence="12">Branched-chain amino acid ABC transporter permease</fullName>
    </recommendedName>
</protein>
<dbReference type="InterPro" id="IPR001851">
    <property type="entry name" value="ABC_transp_permease"/>
</dbReference>
<feature type="transmembrane region" description="Helical" evidence="9">
    <location>
        <begin position="54"/>
        <end position="82"/>
    </location>
</feature>
<dbReference type="AlphaFoldDB" id="W4L8Y3"/>
<evidence type="ECO:0008006" key="12">
    <source>
        <dbReference type="Google" id="ProtNLM"/>
    </source>
</evidence>
<feature type="transmembrane region" description="Helical" evidence="9">
    <location>
        <begin position="263"/>
        <end position="284"/>
    </location>
</feature>
<evidence type="ECO:0000256" key="6">
    <source>
        <dbReference type="ARBA" id="ARBA00022989"/>
    </source>
</evidence>
<evidence type="ECO:0000256" key="3">
    <source>
        <dbReference type="ARBA" id="ARBA00022475"/>
    </source>
</evidence>
<dbReference type="HOGENOM" id="CLU_039929_2_0_7"/>
<keyword evidence="7 9" id="KW-0472">Membrane</keyword>
<proteinExistence type="inferred from homology"/>
<sequence length="297" mass="31985">MTTIETLVQYLITGLLIGGVYALMSVGLALIFGIMKVVNFAQGEFMMFGMFLTYFFYTFWGVHPLAGALLTIVPLFLLGLFIHRTLLVHVSGGGTTQEMDAQVILFLGLSLIFTNGMTLIFGPTPRGIVTPLATEAFRLGPFFLNQARTYAFGLALIVAFGVYLFLQYTDLGKALRAAADEPEAALYMGISVPHMHRVAFALGIALAAVAGGLLATFWPIGPTVGVNFIILMFVSVVLGGLGSIPGGFFGGLVIGMVQSLSQLILPLQLQNVCVFITFLLILYLRPQGLFGRRGRAT</sequence>
<feature type="transmembrane region" description="Helical" evidence="9">
    <location>
        <begin position="147"/>
        <end position="166"/>
    </location>
</feature>